<feature type="transmembrane region" description="Helical" evidence="7">
    <location>
        <begin position="21"/>
        <end position="39"/>
    </location>
</feature>
<evidence type="ECO:0000259" key="8">
    <source>
        <dbReference type="Pfam" id="PF01490"/>
    </source>
</evidence>
<feature type="domain" description="F-box associated beta-propeller type 3" evidence="9">
    <location>
        <begin position="168"/>
        <end position="422"/>
    </location>
</feature>
<keyword evidence="5 7" id="KW-1133">Transmembrane helix</keyword>
<dbReference type="InterPro" id="IPR017451">
    <property type="entry name" value="F-box-assoc_interact_dom"/>
</dbReference>
<keyword evidence="3 7" id="KW-0812">Transmembrane</keyword>
<feature type="transmembrane region" description="Helical" evidence="7">
    <location>
        <begin position="45"/>
        <end position="69"/>
    </location>
</feature>
<dbReference type="InterPro" id="IPR036047">
    <property type="entry name" value="F-box-like_dom_sf"/>
</dbReference>
<dbReference type="EMBL" id="JAAGAX010000012">
    <property type="protein sequence ID" value="KAF2297300.1"/>
    <property type="molecule type" value="Genomic_DNA"/>
</dbReference>
<keyword evidence="2" id="KW-0813">Transport</keyword>
<dbReference type="SUPFAM" id="SSF81383">
    <property type="entry name" value="F-box domain"/>
    <property type="match status" value="1"/>
</dbReference>
<evidence type="ECO:0008006" key="12">
    <source>
        <dbReference type="Google" id="ProtNLM"/>
    </source>
</evidence>
<dbReference type="InterPro" id="IPR013187">
    <property type="entry name" value="F-box-assoc_dom_typ3"/>
</dbReference>
<evidence type="ECO:0000256" key="5">
    <source>
        <dbReference type="ARBA" id="ARBA00022989"/>
    </source>
</evidence>
<dbReference type="PANTHER" id="PTHR31672">
    <property type="entry name" value="BNACNNG10540D PROTEIN"/>
    <property type="match status" value="1"/>
</dbReference>
<evidence type="ECO:0000256" key="3">
    <source>
        <dbReference type="ARBA" id="ARBA00022692"/>
    </source>
</evidence>
<name>A0A6A6L7A8_HEVBR</name>
<evidence type="ECO:0000256" key="4">
    <source>
        <dbReference type="ARBA" id="ARBA00022970"/>
    </source>
</evidence>
<evidence type="ECO:0000313" key="11">
    <source>
        <dbReference type="Proteomes" id="UP000467840"/>
    </source>
</evidence>
<evidence type="ECO:0000313" key="10">
    <source>
        <dbReference type="EMBL" id="KAF2297300.1"/>
    </source>
</evidence>
<evidence type="ECO:0000256" key="1">
    <source>
        <dbReference type="ARBA" id="ARBA00004370"/>
    </source>
</evidence>
<dbReference type="Pfam" id="PF01490">
    <property type="entry name" value="Aa_trans"/>
    <property type="match status" value="1"/>
</dbReference>
<evidence type="ECO:0000256" key="7">
    <source>
        <dbReference type="SAM" id="Phobius"/>
    </source>
</evidence>
<comment type="subcellular location">
    <subcellularLocation>
        <location evidence="1">Membrane</location>
    </subcellularLocation>
</comment>
<organism evidence="10 11">
    <name type="scientific">Hevea brasiliensis</name>
    <name type="common">Para rubber tree</name>
    <name type="synonym">Siphonia brasiliensis</name>
    <dbReference type="NCBI Taxonomy" id="3981"/>
    <lineage>
        <taxon>Eukaryota</taxon>
        <taxon>Viridiplantae</taxon>
        <taxon>Streptophyta</taxon>
        <taxon>Embryophyta</taxon>
        <taxon>Tracheophyta</taxon>
        <taxon>Spermatophyta</taxon>
        <taxon>Magnoliopsida</taxon>
        <taxon>eudicotyledons</taxon>
        <taxon>Gunneridae</taxon>
        <taxon>Pentapetalae</taxon>
        <taxon>rosids</taxon>
        <taxon>fabids</taxon>
        <taxon>Malpighiales</taxon>
        <taxon>Euphorbiaceae</taxon>
        <taxon>Crotonoideae</taxon>
        <taxon>Micrandreae</taxon>
        <taxon>Hevea</taxon>
    </lineage>
</organism>
<reference evidence="10 11" key="1">
    <citation type="journal article" date="2020" name="Mol. Plant">
        <title>The Chromosome-Based Rubber Tree Genome Provides New Insights into Spurge Genome Evolution and Rubber Biosynthesis.</title>
        <authorList>
            <person name="Liu J."/>
            <person name="Shi C."/>
            <person name="Shi C.C."/>
            <person name="Li W."/>
            <person name="Zhang Q.J."/>
            <person name="Zhang Y."/>
            <person name="Li K."/>
            <person name="Lu H.F."/>
            <person name="Shi C."/>
            <person name="Zhu S.T."/>
            <person name="Xiao Z.Y."/>
            <person name="Nan H."/>
            <person name="Yue Y."/>
            <person name="Zhu X.G."/>
            <person name="Wu Y."/>
            <person name="Hong X.N."/>
            <person name="Fan G.Y."/>
            <person name="Tong Y."/>
            <person name="Zhang D."/>
            <person name="Mao C.L."/>
            <person name="Liu Y.L."/>
            <person name="Hao S.J."/>
            <person name="Liu W.Q."/>
            <person name="Lv M.Q."/>
            <person name="Zhang H.B."/>
            <person name="Liu Y."/>
            <person name="Hu-Tang G.R."/>
            <person name="Wang J.P."/>
            <person name="Wang J.H."/>
            <person name="Sun Y.H."/>
            <person name="Ni S.B."/>
            <person name="Chen W.B."/>
            <person name="Zhang X.C."/>
            <person name="Jiao Y.N."/>
            <person name="Eichler E.E."/>
            <person name="Li G.H."/>
            <person name="Liu X."/>
            <person name="Gao L.Z."/>
        </authorList>
    </citation>
    <scope>NUCLEOTIDE SEQUENCE [LARGE SCALE GENOMIC DNA]</scope>
    <source>
        <strain evidence="11">cv. GT1</strain>
        <tissue evidence="10">Leaf</tissue>
    </source>
</reference>
<evidence type="ECO:0000256" key="2">
    <source>
        <dbReference type="ARBA" id="ARBA00022448"/>
    </source>
</evidence>
<sequence length="447" mass="50556">MEVDAGDDGRIRTGTLATATAHAFTAVVGAGILALPWSVAQLGWILGPFILISFAFVTYYTAILLCDCYRTPDPVHGRRNYTYIDAILVLLPIKSLVRLSCVCKTWFNLINSFAFADAHLQLCETTLICLDPKPQFPNPYTLSIDLRLGLEQFSIFPTDSSRQYQQGHLHFLEVQNSKIKVVELNITCSGNILATCDGLILVQLGKNKGIVVMNPMTRKLIRYPLGTVAPISRNLESYGFMYSNHEGKYKVVHLFIDKRLHVGCEILSVGTKSWRGVDGPSLGLVRKFAQESVSAIGALHWVPDTHNCEYIVSMDIDRETFFTIPLPSAYKRRDRLVELWGFLGLITHNAQPFVMDIWICKGLHGEAWSKQHTIHIDSVTDDLVPVTASRNAREICFESRGDGCYYVYDFQHQEMRRIEMEKKPGWNYGPYLPFVNSLVSWENPRDL</sequence>
<dbReference type="InterPro" id="IPR013057">
    <property type="entry name" value="AA_transpt_TM"/>
</dbReference>
<dbReference type="GO" id="GO:0016020">
    <property type="term" value="C:membrane"/>
    <property type="evidence" value="ECO:0007669"/>
    <property type="project" value="UniProtKB-SubCell"/>
</dbReference>
<feature type="domain" description="Amino acid transporter transmembrane" evidence="8">
    <location>
        <begin position="13"/>
        <end position="90"/>
    </location>
</feature>
<evidence type="ECO:0000256" key="6">
    <source>
        <dbReference type="ARBA" id="ARBA00023136"/>
    </source>
</evidence>
<comment type="caution">
    <text evidence="10">The sequence shown here is derived from an EMBL/GenBank/DDBJ whole genome shotgun (WGS) entry which is preliminary data.</text>
</comment>
<accession>A0A6A6L7A8</accession>
<protein>
    <recommendedName>
        <fullName evidence="12">F-box domain-containing protein</fullName>
    </recommendedName>
</protein>
<keyword evidence="6 7" id="KW-0472">Membrane</keyword>
<evidence type="ECO:0000259" key="9">
    <source>
        <dbReference type="Pfam" id="PF08268"/>
    </source>
</evidence>
<keyword evidence="4" id="KW-0029">Amino-acid transport</keyword>
<dbReference type="GO" id="GO:0006865">
    <property type="term" value="P:amino acid transport"/>
    <property type="evidence" value="ECO:0007669"/>
    <property type="project" value="UniProtKB-KW"/>
</dbReference>
<proteinExistence type="predicted"/>
<dbReference type="InterPro" id="IPR050796">
    <property type="entry name" value="SCF_F-box_component"/>
</dbReference>
<dbReference type="NCBIfam" id="TIGR01640">
    <property type="entry name" value="F_box_assoc_1"/>
    <property type="match status" value="1"/>
</dbReference>
<dbReference type="Pfam" id="PF08268">
    <property type="entry name" value="FBA_3"/>
    <property type="match status" value="1"/>
</dbReference>
<gene>
    <name evidence="10" type="ORF">GH714_020910</name>
</gene>
<dbReference type="Proteomes" id="UP000467840">
    <property type="component" value="Chromosome 18"/>
</dbReference>
<keyword evidence="11" id="KW-1185">Reference proteome</keyword>
<dbReference type="AlphaFoldDB" id="A0A6A6L7A8"/>
<dbReference type="PANTHER" id="PTHR31672:SF11">
    <property type="entry name" value="F-BOX PROTEIN CPR1-LIKE ISOFORM X2"/>
    <property type="match status" value="1"/>
</dbReference>